<dbReference type="RefSeq" id="XP_022140625.1">
    <property type="nucleotide sequence ID" value="XM_022284933.1"/>
</dbReference>
<evidence type="ECO:0000313" key="1">
    <source>
        <dbReference type="Proteomes" id="UP000504603"/>
    </source>
</evidence>
<dbReference type="GeneID" id="111011235"/>
<organism evidence="1 2">
    <name type="scientific">Momordica charantia</name>
    <name type="common">Bitter gourd</name>
    <name type="synonym">Balsam pear</name>
    <dbReference type="NCBI Taxonomy" id="3673"/>
    <lineage>
        <taxon>Eukaryota</taxon>
        <taxon>Viridiplantae</taxon>
        <taxon>Streptophyta</taxon>
        <taxon>Embryophyta</taxon>
        <taxon>Tracheophyta</taxon>
        <taxon>Spermatophyta</taxon>
        <taxon>Magnoliopsida</taxon>
        <taxon>eudicotyledons</taxon>
        <taxon>Gunneridae</taxon>
        <taxon>Pentapetalae</taxon>
        <taxon>rosids</taxon>
        <taxon>fabids</taxon>
        <taxon>Cucurbitales</taxon>
        <taxon>Cucurbitaceae</taxon>
        <taxon>Momordiceae</taxon>
        <taxon>Momordica</taxon>
    </lineage>
</organism>
<proteinExistence type="predicted"/>
<keyword evidence="1" id="KW-1185">Reference proteome</keyword>
<evidence type="ECO:0000313" key="2">
    <source>
        <dbReference type="RefSeq" id="XP_022140625.1"/>
    </source>
</evidence>
<dbReference type="AlphaFoldDB" id="A0A6J1CFL5"/>
<dbReference type="PANTHER" id="PTHR34947">
    <property type="entry name" value="TRANSMEMBRANE PROTEIN"/>
    <property type="match status" value="1"/>
</dbReference>
<protein>
    <submittedName>
        <fullName evidence="2">Uncharacterized protein LOC111011235</fullName>
    </submittedName>
</protein>
<name>A0A6J1CFL5_MOMCH</name>
<reference evidence="2" key="1">
    <citation type="submission" date="2025-08" db="UniProtKB">
        <authorList>
            <consortium name="RefSeq"/>
        </authorList>
    </citation>
    <scope>IDENTIFICATION</scope>
    <source>
        <strain evidence="2">OHB3-1</strain>
    </source>
</reference>
<dbReference type="KEGG" id="mcha:111011235"/>
<dbReference type="OrthoDB" id="1727102at2759"/>
<sequence length="255" mass="29092">MKIFISIFAVSITVFFFLSLSAAFSWTLYLSATIHKSYMFLLCNSLLVFICLNSPSTVNSLDGSRTVGEVGDEKETGSLHVVRVFEDQILIAEDNDEKAGETLFVEETRDDELEVREDDMTLFVIEEIHDDELEAKDDRTLSVVEEIHDDNEQEQGGGDVDMILSIVEETRDDELEVVEDDMTLFDVEETQDDELEAADDKTLSVVKETHDDEQEQEQGGGNDMISLEELNKKFDEFIRTTRMKIRAELLTIQCY</sequence>
<dbReference type="PANTHER" id="PTHR34947:SF3">
    <property type="entry name" value="TRANSMEMBRANE PROTEIN"/>
    <property type="match status" value="1"/>
</dbReference>
<accession>A0A6J1CFL5</accession>
<gene>
    <name evidence="2" type="primary">LOC111011235</name>
</gene>
<dbReference type="Proteomes" id="UP000504603">
    <property type="component" value="Unplaced"/>
</dbReference>